<organism evidence="1 2">
    <name type="scientific">Butyrivibrio proteoclasticus (strain ATCC 51982 / DSM 14932 / B316)</name>
    <name type="common">Clostridium proteoclasticum</name>
    <dbReference type="NCBI Taxonomy" id="515622"/>
    <lineage>
        <taxon>Bacteria</taxon>
        <taxon>Bacillati</taxon>
        <taxon>Bacillota</taxon>
        <taxon>Clostridia</taxon>
        <taxon>Lachnospirales</taxon>
        <taxon>Lachnospiraceae</taxon>
        <taxon>Butyrivibrio</taxon>
    </lineage>
</organism>
<evidence type="ECO:0008006" key="3">
    <source>
        <dbReference type="Google" id="ProtNLM"/>
    </source>
</evidence>
<sequence>MNDRIDLAIIVYSCYKNKDMWAAFSFFYRRYYSKSTCKLILATDKYEEGNYAFDDVVELDSSWAEMIKASIERAGTGYVMLFMDDYLLTDYIDEDKLSEALADMECYKAQNIRLLETNVSKMEPFALNSKYMRLIPGSSYCLSTQAGIWDSSFLLRYLKDGMTAWEFERLYSMKCKDEPILLLESRAYRFPYMEAVRKGEWLNQGVKHCKKNGYWIDFSARRRMSIVKEVTAKTKGLLIKLFPELVQVVQNKLLYKS</sequence>
<dbReference type="EMBL" id="CP001810">
    <property type="protein sequence ID" value="ADL33143.1"/>
    <property type="molecule type" value="Genomic_DNA"/>
</dbReference>
<dbReference type="KEGG" id="bpb:bpr_I0395"/>
<dbReference type="eggNOG" id="ENOG5030TZS">
    <property type="taxonomic scope" value="Bacteria"/>
</dbReference>
<evidence type="ECO:0000313" key="2">
    <source>
        <dbReference type="Proteomes" id="UP000001299"/>
    </source>
</evidence>
<name>E0RZE6_BUTPB</name>
<dbReference type="Proteomes" id="UP000001299">
    <property type="component" value="Chromosome 1"/>
</dbReference>
<keyword evidence="2" id="KW-1185">Reference proteome</keyword>
<evidence type="ECO:0000313" key="1">
    <source>
        <dbReference type="EMBL" id="ADL33143.1"/>
    </source>
</evidence>
<accession>E0RZE6</accession>
<protein>
    <recommendedName>
        <fullName evidence="3">Glycosyl transferase GT2 family</fullName>
    </recommendedName>
</protein>
<reference evidence="1 2" key="1">
    <citation type="journal article" date="2010" name="PLoS ONE">
        <title>The glycobiome of the rumen bacterium Butyrivibrio proteoclasticus B316(T) highlights adaptation to a polysaccharide-rich environment.</title>
        <authorList>
            <person name="Kelly W.J."/>
            <person name="Leahy S.C."/>
            <person name="Altermann E."/>
            <person name="Yeoman C.J."/>
            <person name="Dunne J.C."/>
            <person name="Kong Z."/>
            <person name="Pacheco D.M."/>
            <person name="Li D."/>
            <person name="Noel S.J."/>
            <person name="Moon C.D."/>
            <person name="Cookson A.L."/>
            <person name="Attwood G.T."/>
        </authorList>
    </citation>
    <scope>NUCLEOTIDE SEQUENCE [LARGE SCALE GENOMIC DNA]</scope>
    <source>
        <strain evidence="2">ATCC 51982 / DSM 14932 / B316</strain>
    </source>
</reference>
<dbReference type="HOGENOM" id="CLU_073053_0_0_9"/>
<dbReference type="RefSeq" id="WP_013279800.1">
    <property type="nucleotide sequence ID" value="NC_014387.1"/>
</dbReference>
<dbReference type="AlphaFoldDB" id="E0RZE6"/>
<proteinExistence type="predicted"/>
<dbReference type="STRING" id="515622.bpr_I0395"/>
<gene>
    <name evidence="1" type="ordered locus">bpr_I0395</name>
</gene>